<dbReference type="InterPro" id="IPR015414">
    <property type="entry name" value="TMEM64"/>
</dbReference>
<reference evidence="10 11" key="1">
    <citation type="submission" date="2016-10" db="EMBL/GenBank/DDBJ databases">
        <authorList>
            <person name="de Groot N.N."/>
        </authorList>
    </citation>
    <scope>NUCLEOTIDE SEQUENCE [LARGE SCALE GENOMIC DNA]</scope>
    <source>
        <strain evidence="10 11">CGMCC 4.2022</strain>
    </source>
</reference>
<gene>
    <name evidence="10" type="ORF">SAMN05216259_104439</name>
</gene>
<dbReference type="PANTHER" id="PTHR12677:SF59">
    <property type="entry name" value="GOLGI APPARATUS MEMBRANE PROTEIN TVP38-RELATED"/>
    <property type="match status" value="1"/>
</dbReference>
<keyword evidence="3 7" id="KW-1003">Cell membrane</keyword>
<feature type="transmembrane region" description="Helical" evidence="7">
    <location>
        <begin position="154"/>
        <end position="178"/>
    </location>
</feature>
<feature type="domain" description="VTT" evidence="9">
    <location>
        <begin position="142"/>
        <end position="259"/>
    </location>
</feature>
<evidence type="ECO:0000259" key="9">
    <source>
        <dbReference type="Pfam" id="PF09335"/>
    </source>
</evidence>
<evidence type="ECO:0000256" key="1">
    <source>
        <dbReference type="ARBA" id="ARBA00004651"/>
    </source>
</evidence>
<keyword evidence="6 7" id="KW-0472">Membrane</keyword>
<dbReference type="InterPro" id="IPR032816">
    <property type="entry name" value="VTT_dom"/>
</dbReference>
<evidence type="ECO:0000256" key="2">
    <source>
        <dbReference type="ARBA" id="ARBA00008640"/>
    </source>
</evidence>
<dbReference type="Proteomes" id="UP000199341">
    <property type="component" value="Unassembled WGS sequence"/>
</dbReference>
<comment type="similarity">
    <text evidence="2 7">Belongs to the TVP38/TMEM64 family.</text>
</comment>
<dbReference type="GO" id="GO:0005886">
    <property type="term" value="C:plasma membrane"/>
    <property type="evidence" value="ECO:0007669"/>
    <property type="project" value="UniProtKB-SubCell"/>
</dbReference>
<dbReference type="EMBL" id="FNIE01000004">
    <property type="protein sequence ID" value="SDN53473.1"/>
    <property type="molecule type" value="Genomic_DNA"/>
</dbReference>
<sequence>MDEPGLGVVGPGPMARAEAVADVAAEASVEAADGASVDAPVDVTASEVSPFTSGSQSGSTGREPPWIGRLPPSSPVVRSLRRLLSPWGRFALLVVLLGVGVAVVLAYRLERLLTRGWGPHGSGATAVLVFALAYGLATVAFVPRPLLNAAAGALYGIQAGLPAAVGGTVLGAGLSFVLGRALGRDALRTLLRGRFALSLDRQLSRHGFRSTLALRLFPGVPFAAANYAAAVSTVRLTPFLTATAAGSTANTAAYVVAGARAASPTSPTFLLALGFLGVTAVAAAAYARRRARPAVSRPASAGGRGRTRGPGR</sequence>
<proteinExistence type="inferred from homology"/>
<evidence type="ECO:0000256" key="3">
    <source>
        <dbReference type="ARBA" id="ARBA00022475"/>
    </source>
</evidence>
<dbReference type="AlphaFoldDB" id="A0A1H0C6I2"/>
<keyword evidence="11" id="KW-1185">Reference proteome</keyword>
<dbReference type="Pfam" id="PF09335">
    <property type="entry name" value="VTT_dom"/>
    <property type="match status" value="1"/>
</dbReference>
<name>A0A1H0C6I2_9ACTN</name>
<keyword evidence="5 7" id="KW-1133">Transmembrane helix</keyword>
<evidence type="ECO:0000256" key="8">
    <source>
        <dbReference type="SAM" id="MobiDB-lite"/>
    </source>
</evidence>
<organism evidence="10 11">
    <name type="scientific">Actinacidiphila guanduensis</name>
    <dbReference type="NCBI Taxonomy" id="310781"/>
    <lineage>
        <taxon>Bacteria</taxon>
        <taxon>Bacillati</taxon>
        <taxon>Actinomycetota</taxon>
        <taxon>Actinomycetes</taxon>
        <taxon>Kitasatosporales</taxon>
        <taxon>Streptomycetaceae</taxon>
        <taxon>Actinacidiphila</taxon>
    </lineage>
</organism>
<feature type="transmembrane region" description="Helical" evidence="7">
    <location>
        <begin position="90"/>
        <end position="109"/>
    </location>
</feature>
<feature type="transmembrane region" description="Helical" evidence="7">
    <location>
        <begin position="121"/>
        <end position="142"/>
    </location>
</feature>
<keyword evidence="4 7" id="KW-0812">Transmembrane</keyword>
<feature type="region of interest" description="Disordered" evidence="8">
    <location>
        <begin position="47"/>
        <end position="68"/>
    </location>
</feature>
<feature type="transmembrane region" description="Helical" evidence="7">
    <location>
        <begin position="269"/>
        <end position="287"/>
    </location>
</feature>
<evidence type="ECO:0000256" key="7">
    <source>
        <dbReference type="RuleBase" id="RU366058"/>
    </source>
</evidence>
<evidence type="ECO:0000256" key="6">
    <source>
        <dbReference type="ARBA" id="ARBA00023136"/>
    </source>
</evidence>
<comment type="subcellular location">
    <subcellularLocation>
        <location evidence="1 7">Cell membrane</location>
        <topology evidence="1 7">Multi-pass membrane protein</topology>
    </subcellularLocation>
</comment>
<accession>A0A1H0C6I2</accession>
<comment type="caution">
    <text evidence="7">Lacks conserved residue(s) required for the propagation of feature annotation.</text>
</comment>
<protein>
    <recommendedName>
        <fullName evidence="7">TVP38/TMEM64 family membrane protein</fullName>
    </recommendedName>
</protein>
<evidence type="ECO:0000313" key="11">
    <source>
        <dbReference type="Proteomes" id="UP000199341"/>
    </source>
</evidence>
<evidence type="ECO:0000256" key="4">
    <source>
        <dbReference type="ARBA" id="ARBA00022692"/>
    </source>
</evidence>
<evidence type="ECO:0000313" key="10">
    <source>
        <dbReference type="EMBL" id="SDN53473.1"/>
    </source>
</evidence>
<evidence type="ECO:0000256" key="5">
    <source>
        <dbReference type="ARBA" id="ARBA00022989"/>
    </source>
</evidence>
<dbReference type="PANTHER" id="PTHR12677">
    <property type="entry name" value="GOLGI APPARATUS MEMBRANE PROTEIN TVP38-RELATED"/>
    <property type="match status" value="1"/>
</dbReference>
<dbReference type="STRING" id="310781.SAMN05216259_104439"/>
<feature type="compositionally biased region" description="Polar residues" evidence="8">
    <location>
        <begin position="47"/>
        <end position="60"/>
    </location>
</feature>